<dbReference type="InterPro" id="IPR020845">
    <property type="entry name" value="AMP-binding_CS"/>
</dbReference>
<dbReference type="EMBL" id="UOFX01000020">
    <property type="protein sequence ID" value="VAX06975.1"/>
    <property type="molecule type" value="Genomic_DNA"/>
</dbReference>
<dbReference type="Gene3D" id="3.40.50.12780">
    <property type="entry name" value="N-terminal domain of ligase-like"/>
    <property type="match status" value="1"/>
</dbReference>
<reference evidence="4" key="1">
    <citation type="submission" date="2018-06" db="EMBL/GenBank/DDBJ databases">
        <authorList>
            <person name="Zhirakovskaya E."/>
        </authorList>
    </citation>
    <scope>NUCLEOTIDE SEQUENCE</scope>
</reference>
<accession>A0A3B1BL64</accession>
<feature type="domain" description="AMP-dependent synthetase/ligase" evidence="3">
    <location>
        <begin position="27"/>
        <end position="434"/>
    </location>
</feature>
<dbReference type="Pfam" id="PF23562">
    <property type="entry name" value="AMP-binding_C_3"/>
    <property type="match status" value="1"/>
</dbReference>
<dbReference type="PANTHER" id="PTHR43272">
    <property type="entry name" value="LONG-CHAIN-FATTY-ACID--COA LIGASE"/>
    <property type="match status" value="1"/>
</dbReference>
<dbReference type="AlphaFoldDB" id="A0A3B1BL64"/>
<keyword evidence="1" id="KW-0547">Nucleotide-binding</keyword>
<evidence type="ECO:0000256" key="1">
    <source>
        <dbReference type="ARBA" id="ARBA00022741"/>
    </source>
</evidence>
<dbReference type="CDD" id="cd05907">
    <property type="entry name" value="VL_LC_FACS_like"/>
    <property type="match status" value="1"/>
</dbReference>
<dbReference type="PROSITE" id="PS00455">
    <property type="entry name" value="AMP_BINDING"/>
    <property type="match status" value="1"/>
</dbReference>
<keyword evidence="2" id="KW-0067">ATP-binding</keyword>
<dbReference type="GO" id="GO:0004467">
    <property type="term" value="F:long-chain fatty acid-CoA ligase activity"/>
    <property type="evidence" value="ECO:0007669"/>
    <property type="project" value="UniProtKB-EC"/>
</dbReference>
<evidence type="ECO:0000256" key="2">
    <source>
        <dbReference type="ARBA" id="ARBA00022840"/>
    </source>
</evidence>
<dbReference type="SUPFAM" id="SSF56801">
    <property type="entry name" value="Acetyl-CoA synthetase-like"/>
    <property type="match status" value="1"/>
</dbReference>
<dbReference type="EC" id="6.2.1.3" evidence="4"/>
<sequence>MAGVLFLTKSTDTIPISQAPTLAAAFRARVKRSHDQIGYIQFDVDAERWLETTWGEMGQQVARWQAALQQESLNPGDRVALMIRNCKEWVIFEQAALGLGLVVIPLYSNDRPENIGYILQHAGVRLLLIEDNDQWQELAEIHDQLAEQLRVISLSQVQCNAQQPLPIIAVDWLPQKFGEIQALECQPDELTTIVYTSGTTGRSKGVMLSHHNIMWNVHAALQVCAIYPDDRFLSFLPLSHTFERTAGYYLPMVAGASVAYARSIPQLGEDLLEIRPTLLISVPRIFERVYAKIMTQVEQGSAITRMLFNTAVSIGWQHFEYQQQRAPWSPALLLWPLLERLVASKVQAKLGGRLRFAVSGGAALSPDVARLFISLGIPVQQGYGLTETSPIITYNTLQDNIPASIGTPLPGVEIRIGDNDELHTRSPSVMLGYWDNEKATKEIIDPDGWLHTGDKARIENGHVYITGRLKEIIVLATGEKIPPADMETAITLDNLFAQAIVLGEGKPFLTALVVLEEEQYRPLATNLGLDPDNEESLRNEKLHEVLVARVGTQLRSFPGYAQIHKIGVASEPWTVENGLITPTLKIRRLEILEQHASLAAALYVGH</sequence>
<dbReference type="InterPro" id="IPR000873">
    <property type="entry name" value="AMP-dep_synth/lig_dom"/>
</dbReference>
<name>A0A3B1BL64_9ZZZZ</name>
<dbReference type="Pfam" id="PF00501">
    <property type="entry name" value="AMP-binding"/>
    <property type="match status" value="1"/>
</dbReference>
<evidence type="ECO:0000313" key="4">
    <source>
        <dbReference type="EMBL" id="VAX06975.1"/>
    </source>
</evidence>
<evidence type="ECO:0000259" key="3">
    <source>
        <dbReference type="Pfam" id="PF00501"/>
    </source>
</evidence>
<dbReference type="GO" id="GO:0005524">
    <property type="term" value="F:ATP binding"/>
    <property type="evidence" value="ECO:0007669"/>
    <property type="project" value="UniProtKB-KW"/>
</dbReference>
<dbReference type="GO" id="GO:0016020">
    <property type="term" value="C:membrane"/>
    <property type="evidence" value="ECO:0007669"/>
    <property type="project" value="TreeGrafter"/>
</dbReference>
<gene>
    <name evidence="4" type="ORF">MNBD_GAMMA26-1999</name>
</gene>
<dbReference type="InterPro" id="IPR042099">
    <property type="entry name" value="ANL_N_sf"/>
</dbReference>
<dbReference type="PANTHER" id="PTHR43272:SF33">
    <property type="entry name" value="AMP-BINDING DOMAIN-CONTAINING PROTEIN-RELATED"/>
    <property type="match status" value="1"/>
</dbReference>
<proteinExistence type="predicted"/>
<organism evidence="4">
    <name type="scientific">hydrothermal vent metagenome</name>
    <dbReference type="NCBI Taxonomy" id="652676"/>
    <lineage>
        <taxon>unclassified sequences</taxon>
        <taxon>metagenomes</taxon>
        <taxon>ecological metagenomes</taxon>
    </lineage>
</organism>
<protein>
    <submittedName>
        <fullName evidence="4">Long-chain-fatty-acid--CoA ligase</fullName>
        <ecNumber evidence="4">6.2.1.3</ecNumber>
    </submittedName>
</protein>
<keyword evidence="4" id="KW-0436">Ligase</keyword>